<sequence>MSGSLKDLGGSLPVANVQDLATKELKDIPNRYVRPELESNDVVPIDNSIEIPVFDLSKLLDQEEVGNSKELAKFHSACKDWGFFQLSNHGVPEEIIEKMKSDTMEFFNLPLEEKKAYGQIPNNIEGYGQAFVASEEQKLDWGDMHFLTANPLINRDMRFWPTTPISFRETMDKYTKELRKVTISLIGAFIVNIGDVLEIMSNGIYKSIEHRVVINPDKERLSIAAFHDAEFGTIMGPLPDLFLRKMAQPYDKAGNSGKKTLLSQEDLENMVGSNIMDMQF</sequence>
<dbReference type="EMBL" id="JABWDY010012578">
    <property type="protein sequence ID" value="KAF5199010.1"/>
    <property type="molecule type" value="Genomic_DNA"/>
</dbReference>
<reference evidence="5 6" key="1">
    <citation type="submission" date="2020-06" db="EMBL/GenBank/DDBJ databases">
        <title>Transcriptomic and genomic resources for Thalictrum thalictroides and T. hernandezii: Facilitating candidate gene discovery in an emerging model plant lineage.</title>
        <authorList>
            <person name="Arias T."/>
            <person name="Riano-Pachon D.M."/>
            <person name="Di Stilio V.S."/>
        </authorList>
    </citation>
    <scope>NUCLEOTIDE SEQUENCE [LARGE SCALE GENOMIC DNA]</scope>
    <source>
        <strain evidence="6">cv. WT478/WT964</strain>
        <tissue evidence="5">Leaves</tissue>
    </source>
</reference>
<evidence type="ECO:0000313" key="5">
    <source>
        <dbReference type="EMBL" id="KAF5199010.1"/>
    </source>
</evidence>
<dbReference type="Proteomes" id="UP000554482">
    <property type="component" value="Unassembled WGS sequence"/>
</dbReference>
<evidence type="ECO:0000259" key="3">
    <source>
        <dbReference type="Pfam" id="PF03171"/>
    </source>
</evidence>
<name>A0A7J6WQW6_THATH</name>
<dbReference type="InterPro" id="IPR027443">
    <property type="entry name" value="IPNS-like_sf"/>
</dbReference>
<comment type="caution">
    <text evidence="5">The sequence shown here is derived from an EMBL/GenBank/DDBJ whole genome shotgun (WGS) entry which is preliminary data.</text>
</comment>
<feature type="domain" description="Isopenicillin N synthase-like Fe(2+) 2OG dioxygenase" evidence="3">
    <location>
        <begin position="187"/>
        <end position="227"/>
    </location>
</feature>
<evidence type="ECO:0000259" key="4">
    <source>
        <dbReference type="Pfam" id="PF14226"/>
    </source>
</evidence>
<evidence type="ECO:0000313" key="6">
    <source>
        <dbReference type="Proteomes" id="UP000554482"/>
    </source>
</evidence>
<feature type="domain" description="Non-haem dioxygenase N-terminal" evidence="4">
    <location>
        <begin position="51"/>
        <end position="162"/>
    </location>
</feature>
<keyword evidence="6" id="KW-1185">Reference proteome</keyword>
<keyword evidence="2" id="KW-0408">Iron</keyword>
<evidence type="ECO:0000256" key="2">
    <source>
        <dbReference type="ARBA" id="ARBA00023004"/>
    </source>
</evidence>
<accession>A0A7J6WQW6</accession>
<evidence type="ECO:0000256" key="1">
    <source>
        <dbReference type="ARBA" id="ARBA00022723"/>
    </source>
</evidence>
<keyword evidence="1" id="KW-0479">Metal-binding</keyword>
<protein>
    <submittedName>
        <fullName evidence="5">S-norcoclaurine synthase</fullName>
    </submittedName>
</protein>
<dbReference type="InterPro" id="IPR050295">
    <property type="entry name" value="Plant_2OG-oxidoreductases"/>
</dbReference>
<dbReference type="InterPro" id="IPR026992">
    <property type="entry name" value="DIOX_N"/>
</dbReference>
<dbReference type="InterPro" id="IPR044861">
    <property type="entry name" value="IPNS-like_FE2OG_OXY"/>
</dbReference>
<dbReference type="GO" id="GO:0046872">
    <property type="term" value="F:metal ion binding"/>
    <property type="evidence" value="ECO:0007669"/>
    <property type="project" value="UniProtKB-KW"/>
</dbReference>
<organism evidence="5 6">
    <name type="scientific">Thalictrum thalictroides</name>
    <name type="common">Rue-anemone</name>
    <name type="synonym">Anemone thalictroides</name>
    <dbReference type="NCBI Taxonomy" id="46969"/>
    <lineage>
        <taxon>Eukaryota</taxon>
        <taxon>Viridiplantae</taxon>
        <taxon>Streptophyta</taxon>
        <taxon>Embryophyta</taxon>
        <taxon>Tracheophyta</taxon>
        <taxon>Spermatophyta</taxon>
        <taxon>Magnoliopsida</taxon>
        <taxon>Ranunculales</taxon>
        <taxon>Ranunculaceae</taxon>
        <taxon>Thalictroideae</taxon>
        <taxon>Thalictrum</taxon>
    </lineage>
</organism>
<dbReference type="AlphaFoldDB" id="A0A7J6WQW6"/>
<dbReference type="Pfam" id="PF14226">
    <property type="entry name" value="DIOX_N"/>
    <property type="match status" value="1"/>
</dbReference>
<dbReference type="Pfam" id="PF03171">
    <property type="entry name" value="2OG-FeII_Oxy"/>
    <property type="match status" value="1"/>
</dbReference>
<dbReference type="PANTHER" id="PTHR47991">
    <property type="entry name" value="OXOGLUTARATE/IRON-DEPENDENT DIOXYGENASE"/>
    <property type="match status" value="1"/>
</dbReference>
<gene>
    <name evidence="5" type="ORF">FRX31_011403</name>
</gene>
<dbReference type="Gene3D" id="2.60.120.330">
    <property type="entry name" value="B-lactam Antibiotic, Isopenicillin N Synthase, Chain"/>
    <property type="match status" value="2"/>
</dbReference>
<dbReference type="SUPFAM" id="SSF51197">
    <property type="entry name" value="Clavaminate synthase-like"/>
    <property type="match status" value="1"/>
</dbReference>
<dbReference type="OrthoDB" id="288590at2759"/>
<proteinExistence type="predicted"/>